<evidence type="ECO:0000256" key="1">
    <source>
        <dbReference type="ARBA" id="ARBA00023235"/>
    </source>
</evidence>
<dbReference type="InterPro" id="IPR013022">
    <property type="entry name" value="Xyl_isomerase-like_TIM-brl"/>
</dbReference>
<dbReference type="Gene3D" id="3.20.20.150">
    <property type="entry name" value="Divalent-metal-dependent TIM barrel enzymes"/>
    <property type="match status" value="1"/>
</dbReference>
<dbReference type="STRING" id="1841610.A6X21_12705"/>
<sequence length="309" mass="33693">MDRRDFLMTAATAYGATSLLASHGFAMTQEPSASPSTPQPKGPLRKAVKYSMVGVKGTIAEKFAAVKAAGFEGIDMDARVKDRNEVVEAAKSTGLLVHGVVDYDHWSLPLSSPEEAVRAKGLATLEESLRDAKFYGGDTVLLVPAVVNKKISYEDAYKRSQVEIRKALPLAKELGIKILFENVWNNFLLSPVECARYIDEFESPLVGSYFDVGNIVHYGWPEHWIRTLGPRIGKIDIKEFSRSKANTQGKGAGFGVEIGEGDCDWPEVLTALKEVGFSGWATAEVGGGGAERLTEISGRMDKIFATWQS</sequence>
<keyword evidence="4" id="KW-1185">Reference proteome</keyword>
<evidence type="ECO:0000313" key="4">
    <source>
        <dbReference type="Proteomes" id="UP000094828"/>
    </source>
</evidence>
<dbReference type="EMBL" id="LYDR01000152">
    <property type="protein sequence ID" value="ODA28555.1"/>
    <property type="molecule type" value="Genomic_DNA"/>
</dbReference>
<gene>
    <name evidence="3" type="ORF">A6X21_12705</name>
</gene>
<accession>A0A1C3E5L8</accession>
<dbReference type="RefSeq" id="WP_068851852.1">
    <property type="nucleotide sequence ID" value="NZ_LYDR01000152.1"/>
</dbReference>
<evidence type="ECO:0000259" key="2">
    <source>
        <dbReference type="Pfam" id="PF01261"/>
    </source>
</evidence>
<dbReference type="PANTHER" id="PTHR43489">
    <property type="entry name" value="ISOMERASE"/>
    <property type="match status" value="1"/>
</dbReference>
<dbReference type="AlphaFoldDB" id="A0A1C3E5L8"/>
<name>A0A1C3E5L8_9PLAN</name>
<protein>
    <submittedName>
        <fullName evidence="3">Xylose isomerase</fullName>
    </submittedName>
</protein>
<dbReference type="InterPro" id="IPR036237">
    <property type="entry name" value="Xyl_isomerase-like_sf"/>
</dbReference>
<keyword evidence="1 3" id="KW-0413">Isomerase</keyword>
<organism evidence="3 4">
    <name type="scientific">Planctopirus hydrillae</name>
    <dbReference type="NCBI Taxonomy" id="1841610"/>
    <lineage>
        <taxon>Bacteria</taxon>
        <taxon>Pseudomonadati</taxon>
        <taxon>Planctomycetota</taxon>
        <taxon>Planctomycetia</taxon>
        <taxon>Planctomycetales</taxon>
        <taxon>Planctomycetaceae</taxon>
        <taxon>Planctopirus</taxon>
    </lineage>
</organism>
<reference evidence="3 4" key="1">
    <citation type="submission" date="2016-05" db="EMBL/GenBank/DDBJ databases">
        <title>Genomic and physiological characterization of Planctopirus sp. isolated from fresh water lake.</title>
        <authorList>
            <person name="Subhash Y."/>
            <person name="Ramana C."/>
        </authorList>
    </citation>
    <scope>NUCLEOTIDE SEQUENCE [LARGE SCALE GENOMIC DNA]</scope>
    <source>
        <strain evidence="3 4">JC280</strain>
    </source>
</reference>
<dbReference type="SUPFAM" id="SSF51658">
    <property type="entry name" value="Xylose isomerase-like"/>
    <property type="match status" value="1"/>
</dbReference>
<comment type="caution">
    <text evidence="3">The sequence shown here is derived from an EMBL/GenBank/DDBJ whole genome shotgun (WGS) entry which is preliminary data.</text>
</comment>
<proteinExistence type="predicted"/>
<dbReference type="Pfam" id="PF01261">
    <property type="entry name" value="AP_endonuc_2"/>
    <property type="match status" value="1"/>
</dbReference>
<feature type="domain" description="Xylose isomerase-like TIM barrel" evidence="2">
    <location>
        <begin position="63"/>
        <end position="286"/>
    </location>
</feature>
<dbReference type="PANTHER" id="PTHR43489:SF7">
    <property type="entry name" value="3-DEHYDRO-D-GULOSIDE 4-EPIMERASE-RELATED"/>
    <property type="match status" value="1"/>
</dbReference>
<evidence type="ECO:0000313" key="3">
    <source>
        <dbReference type="EMBL" id="ODA28555.1"/>
    </source>
</evidence>
<dbReference type="GO" id="GO:0016853">
    <property type="term" value="F:isomerase activity"/>
    <property type="evidence" value="ECO:0007669"/>
    <property type="project" value="UniProtKB-KW"/>
</dbReference>
<dbReference type="InterPro" id="IPR050417">
    <property type="entry name" value="Sugar_Epim/Isomerase"/>
</dbReference>
<dbReference type="Proteomes" id="UP000094828">
    <property type="component" value="Unassembled WGS sequence"/>
</dbReference>
<dbReference type="OrthoDB" id="9782669at2"/>